<accession>A0A6G1LAI2</accession>
<feature type="region of interest" description="Disordered" evidence="1">
    <location>
        <begin position="86"/>
        <end position="178"/>
    </location>
</feature>
<feature type="chain" id="PRO_5026160087" description="Secreted protein" evidence="2">
    <location>
        <begin position="21"/>
        <end position="178"/>
    </location>
</feature>
<dbReference type="OrthoDB" id="5392263at2759"/>
<feature type="signal peptide" evidence="2">
    <location>
        <begin position="1"/>
        <end position="20"/>
    </location>
</feature>
<gene>
    <name evidence="3" type="ORF">EJ03DRAFT_97345</name>
</gene>
<evidence type="ECO:0000313" key="3">
    <source>
        <dbReference type="EMBL" id="KAF2769234.1"/>
    </source>
</evidence>
<evidence type="ECO:0000256" key="1">
    <source>
        <dbReference type="SAM" id="MobiDB-lite"/>
    </source>
</evidence>
<evidence type="ECO:0008006" key="5">
    <source>
        <dbReference type="Google" id="ProtNLM"/>
    </source>
</evidence>
<protein>
    <recommendedName>
        <fullName evidence="5">Secreted protein</fullName>
    </recommendedName>
</protein>
<dbReference type="AlphaFoldDB" id="A0A6G1LAI2"/>
<keyword evidence="2" id="KW-0732">Signal</keyword>
<evidence type="ECO:0000313" key="4">
    <source>
        <dbReference type="Proteomes" id="UP000799436"/>
    </source>
</evidence>
<reference evidence="3" key="1">
    <citation type="journal article" date="2020" name="Stud. Mycol.">
        <title>101 Dothideomycetes genomes: a test case for predicting lifestyles and emergence of pathogens.</title>
        <authorList>
            <person name="Haridas S."/>
            <person name="Albert R."/>
            <person name="Binder M."/>
            <person name="Bloem J."/>
            <person name="Labutti K."/>
            <person name="Salamov A."/>
            <person name="Andreopoulos B."/>
            <person name="Baker S."/>
            <person name="Barry K."/>
            <person name="Bills G."/>
            <person name="Bluhm B."/>
            <person name="Cannon C."/>
            <person name="Castanera R."/>
            <person name="Culley D."/>
            <person name="Daum C."/>
            <person name="Ezra D."/>
            <person name="Gonzalez J."/>
            <person name="Henrissat B."/>
            <person name="Kuo A."/>
            <person name="Liang C."/>
            <person name="Lipzen A."/>
            <person name="Lutzoni F."/>
            <person name="Magnuson J."/>
            <person name="Mondo S."/>
            <person name="Nolan M."/>
            <person name="Ohm R."/>
            <person name="Pangilinan J."/>
            <person name="Park H.-J."/>
            <person name="Ramirez L."/>
            <person name="Alfaro M."/>
            <person name="Sun H."/>
            <person name="Tritt A."/>
            <person name="Yoshinaga Y."/>
            <person name="Zwiers L.-H."/>
            <person name="Turgeon B."/>
            <person name="Goodwin S."/>
            <person name="Spatafora J."/>
            <person name="Crous P."/>
            <person name="Grigoriev I."/>
        </authorList>
    </citation>
    <scope>NUCLEOTIDE SEQUENCE</scope>
    <source>
        <strain evidence="3">CBS 116005</strain>
    </source>
</reference>
<keyword evidence="4" id="KW-1185">Reference proteome</keyword>
<name>A0A6G1LAI2_9PEZI</name>
<sequence>MSCAMLYIVLEWCLQSHLSAANVVHAANGLQRVRQFHRLTWPVRRVLYCLDDCVHDVERVFTRWLKGLGILSQAYQLRPLGLRWSKEAKPQPQQQSINRQRADSGAPRMMLTDAEGSTTAQVPKHAHIHDRRPSQGSETHLGLLSADTHWRPTFGRRSSSVSSVRRSDSPPSPTTNLV</sequence>
<evidence type="ECO:0000256" key="2">
    <source>
        <dbReference type="SAM" id="SignalP"/>
    </source>
</evidence>
<dbReference type="EMBL" id="ML995835">
    <property type="protein sequence ID" value="KAF2769234.1"/>
    <property type="molecule type" value="Genomic_DNA"/>
</dbReference>
<proteinExistence type="predicted"/>
<dbReference type="Proteomes" id="UP000799436">
    <property type="component" value="Unassembled WGS sequence"/>
</dbReference>
<organism evidence="3 4">
    <name type="scientific">Teratosphaeria nubilosa</name>
    <dbReference type="NCBI Taxonomy" id="161662"/>
    <lineage>
        <taxon>Eukaryota</taxon>
        <taxon>Fungi</taxon>
        <taxon>Dikarya</taxon>
        <taxon>Ascomycota</taxon>
        <taxon>Pezizomycotina</taxon>
        <taxon>Dothideomycetes</taxon>
        <taxon>Dothideomycetidae</taxon>
        <taxon>Mycosphaerellales</taxon>
        <taxon>Teratosphaeriaceae</taxon>
        <taxon>Teratosphaeria</taxon>
    </lineage>
</organism>